<reference evidence="1" key="1">
    <citation type="submission" date="2023-03" db="EMBL/GenBank/DDBJ databases">
        <authorList>
            <person name="Julca I."/>
        </authorList>
    </citation>
    <scope>NUCLEOTIDE SEQUENCE</scope>
</reference>
<dbReference type="AlphaFoldDB" id="A0AAV1D2B2"/>
<name>A0AAV1D2B2_OLDCO</name>
<protein>
    <submittedName>
        <fullName evidence="1">OLC1v1000199C1</fullName>
    </submittedName>
</protein>
<proteinExistence type="predicted"/>
<dbReference type="Proteomes" id="UP001161247">
    <property type="component" value="Chromosome 4"/>
</dbReference>
<accession>A0AAV1D2B2</accession>
<sequence>MFQALLFDAQSKQIRSSSSNPVYFRSKMAHKIKDVLSSFEELYVQSNQIGLQAGQLVSSIPNEEQMRLSVFFVEDSKIVGREKDVLTVTQMLTAIDYKLQDLEVGMNETKALHVSLTS</sequence>
<evidence type="ECO:0000313" key="1">
    <source>
        <dbReference type="EMBL" id="CAI9102014.1"/>
    </source>
</evidence>
<evidence type="ECO:0000313" key="2">
    <source>
        <dbReference type="Proteomes" id="UP001161247"/>
    </source>
</evidence>
<keyword evidence="2" id="KW-1185">Reference proteome</keyword>
<organism evidence="1 2">
    <name type="scientific">Oldenlandia corymbosa var. corymbosa</name>
    <dbReference type="NCBI Taxonomy" id="529605"/>
    <lineage>
        <taxon>Eukaryota</taxon>
        <taxon>Viridiplantae</taxon>
        <taxon>Streptophyta</taxon>
        <taxon>Embryophyta</taxon>
        <taxon>Tracheophyta</taxon>
        <taxon>Spermatophyta</taxon>
        <taxon>Magnoliopsida</taxon>
        <taxon>eudicotyledons</taxon>
        <taxon>Gunneridae</taxon>
        <taxon>Pentapetalae</taxon>
        <taxon>asterids</taxon>
        <taxon>lamiids</taxon>
        <taxon>Gentianales</taxon>
        <taxon>Rubiaceae</taxon>
        <taxon>Rubioideae</taxon>
        <taxon>Spermacoceae</taxon>
        <taxon>Hedyotis-Oldenlandia complex</taxon>
        <taxon>Oldenlandia</taxon>
    </lineage>
</organism>
<dbReference type="EMBL" id="OX459121">
    <property type="protein sequence ID" value="CAI9102014.1"/>
    <property type="molecule type" value="Genomic_DNA"/>
</dbReference>
<gene>
    <name evidence="1" type="ORF">OLC1_LOCUS11458</name>
</gene>